<comment type="pathway">
    <text evidence="1 7">Pyrimidine metabolism; UMP biosynthesis via de novo pathway; UMP from orotate: step 2/2.</text>
</comment>
<dbReference type="Gene3D" id="3.20.20.70">
    <property type="entry name" value="Aldolase class I"/>
    <property type="match status" value="1"/>
</dbReference>
<keyword evidence="4 7" id="KW-0665">Pyrimidine biosynthesis</keyword>
<dbReference type="GO" id="GO:0044205">
    <property type="term" value="P:'de novo' UMP biosynthetic process"/>
    <property type="evidence" value="ECO:0007669"/>
    <property type="project" value="UniProtKB-UniRule"/>
</dbReference>
<dbReference type="GO" id="GO:0006207">
    <property type="term" value="P:'de novo' pyrimidine nucleobase biosynthetic process"/>
    <property type="evidence" value="ECO:0007669"/>
    <property type="project" value="InterPro"/>
</dbReference>
<dbReference type="EC" id="4.1.1.23" evidence="7"/>
<comment type="caution">
    <text evidence="9">The sequence shown here is derived from an EMBL/GenBank/DDBJ whole genome shotgun (WGS) entry which is preliminary data.</text>
</comment>
<organism evidence="9 10">
    <name type="scientific">Zhenhengia yiwuensis</name>
    <dbReference type="NCBI Taxonomy" id="2763666"/>
    <lineage>
        <taxon>Bacteria</taxon>
        <taxon>Bacillati</taxon>
        <taxon>Bacillota</taxon>
        <taxon>Clostridia</taxon>
        <taxon>Lachnospirales</taxon>
        <taxon>Lachnospiraceae</taxon>
        <taxon>Zhenhengia</taxon>
    </lineage>
</organism>
<evidence type="ECO:0000256" key="4">
    <source>
        <dbReference type="ARBA" id="ARBA00022975"/>
    </source>
</evidence>
<dbReference type="RefSeq" id="WP_249331193.1">
    <property type="nucleotide sequence ID" value="NZ_JACRSY010000001.1"/>
</dbReference>
<dbReference type="Pfam" id="PF00215">
    <property type="entry name" value="OMPdecase"/>
    <property type="match status" value="1"/>
</dbReference>
<evidence type="ECO:0000256" key="2">
    <source>
        <dbReference type="ARBA" id="ARBA00008847"/>
    </source>
</evidence>
<dbReference type="EMBL" id="JACRSY010000001">
    <property type="protein sequence ID" value="MBC8578129.1"/>
    <property type="molecule type" value="Genomic_DNA"/>
</dbReference>
<sequence length="304" mass="33470">MIDRLLTKIQTLQNPTVVGLDPTYSMIPTFIKEEMLERYGRTPKAVAEMFIKFNKAIIDEVYDLIPSVKPQIAMYEEYGLEGLRAYMETCEYAKSKGLIVIGDIKRGDIASTAAAYAGHIAGVDIEGEHFDLWQEDAVTLNPYMGFDGIEPFIEACNKQDKGLFILVKTSNPSSSEIQDLLVDGMPIYDKTADLVSKWGELTMGDMGYSRVGAVVGATHKEQGTELRARMPHTFFLVPGYGAQGGTAENLKGFFDKDGLGSIVNSSRGIIAAYKNDTEFGERDFAKASRKAVIAMRNDLQGVMG</sequence>
<dbReference type="InterPro" id="IPR011060">
    <property type="entry name" value="RibuloseP-bd_barrel"/>
</dbReference>
<evidence type="ECO:0000256" key="5">
    <source>
        <dbReference type="ARBA" id="ARBA00023239"/>
    </source>
</evidence>
<dbReference type="SUPFAM" id="SSF51366">
    <property type="entry name" value="Ribulose-phoshate binding barrel"/>
    <property type="match status" value="1"/>
</dbReference>
<dbReference type="Proteomes" id="UP000655830">
    <property type="component" value="Unassembled WGS sequence"/>
</dbReference>
<evidence type="ECO:0000256" key="1">
    <source>
        <dbReference type="ARBA" id="ARBA00004861"/>
    </source>
</evidence>
<dbReference type="NCBIfam" id="TIGR02127">
    <property type="entry name" value="pyrF_sub2"/>
    <property type="match status" value="1"/>
</dbReference>
<proteinExistence type="inferred from homology"/>
<keyword evidence="5 7" id="KW-0456">Lyase</keyword>
<accession>A0A926EEM7</accession>
<feature type="active site" description="Proton donor" evidence="7">
    <location>
        <position position="105"/>
    </location>
</feature>
<dbReference type="PROSITE" id="PS00156">
    <property type="entry name" value="OMPDECASE"/>
    <property type="match status" value="1"/>
</dbReference>
<dbReference type="PANTHER" id="PTHR43375">
    <property type="entry name" value="OROTIDINE 5'-PHOSPHATE DECARBOXYLASE"/>
    <property type="match status" value="1"/>
</dbReference>
<dbReference type="GO" id="GO:0004590">
    <property type="term" value="F:orotidine-5'-phosphate decarboxylase activity"/>
    <property type="evidence" value="ECO:0007669"/>
    <property type="project" value="UniProtKB-UniRule"/>
</dbReference>
<comment type="catalytic activity">
    <reaction evidence="6 7">
        <text>orotidine 5'-phosphate + H(+) = UMP + CO2</text>
        <dbReference type="Rhea" id="RHEA:11596"/>
        <dbReference type="ChEBI" id="CHEBI:15378"/>
        <dbReference type="ChEBI" id="CHEBI:16526"/>
        <dbReference type="ChEBI" id="CHEBI:57538"/>
        <dbReference type="ChEBI" id="CHEBI:57865"/>
        <dbReference type="EC" id="4.1.1.23"/>
    </reaction>
</comment>
<keyword evidence="3 7" id="KW-0210">Decarboxylase</keyword>
<evidence type="ECO:0000313" key="10">
    <source>
        <dbReference type="Proteomes" id="UP000655830"/>
    </source>
</evidence>
<evidence type="ECO:0000256" key="3">
    <source>
        <dbReference type="ARBA" id="ARBA00022793"/>
    </source>
</evidence>
<feature type="domain" description="Orotidine 5'-phosphate decarboxylase" evidence="8">
    <location>
        <begin position="15"/>
        <end position="282"/>
    </location>
</feature>
<dbReference type="HAMAP" id="MF_01215">
    <property type="entry name" value="OMPdecase_type2"/>
    <property type="match status" value="1"/>
</dbReference>
<comment type="similarity">
    <text evidence="2 7">Belongs to the OMP decarboxylase family. Type 2 subfamily.</text>
</comment>
<evidence type="ECO:0000256" key="7">
    <source>
        <dbReference type="HAMAP-Rule" id="MF_01215"/>
    </source>
</evidence>
<evidence type="ECO:0000313" key="9">
    <source>
        <dbReference type="EMBL" id="MBC8578129.1"/>
    </source>
</evidence>
<dbReference type="AlphaFoldDB" id="A0A926EEM7"/>
<dbReference type="PANTHER" id="PTHR43375:SF1">
    <property type="entry name" value="OROTIDINE 5'-PHOSPHATE DECARBOXYLASE"/>
    <property type="match status" value="1"/>
</dbReference>
<evidence type="ECO:0000256" key="6">
    <source>
        <dbReference type="ARBA" id="ARBA00049157"/>
    </source>
</evidence>
<dbReference type="SMART" id="SM00934">
    <property type="entry name" value="OMPdecase"/>
    <property type="match status" value="1"/>
</dbReference>
<dbReference type="InterPro" id="IPR018089">
    <property type="entry name" value="OMPdecase_AS"/>
</dbReference>
<evidence type="ECO:0000259" key="8">
    <source>
        <dbReference type="SMART" id="SM00934"/>
    </source>
</evidence>
<name>A0A926EEM7_9FIRM</name>
<dbReference type="InterPro" id="IPR011995">
    <property type="entry name" value="OMPdecase_type-2"/>
</dbReference>
<reference evidence="9" key="1">
    <citation type="submission" date="2020-08" db="EMBL/GenBank/DDBJ databases">
        <title>Genome public.</title>
        <authorList>
            <person name="Liu C."/>
            <person name="Sun Q."/>
        </authorList>
    </citation>
    <scope>NUCLEOTIDE SEQUENCE</scope>
    <source>
        <strain evidence="9">NSJ-12</strain>
    </source>
</reference>
<dbReference type="CDD" id="cd04725">
    <property type="entry name" value="OMP_decarboxylase_like"/>
    <property type="match status" value="1"/>
</dbReference>
<gene>
    <name evidence="7 9" type="primary">pyrF</name>
    <name evidence="9" type="ORF">H8718_01060</name>
</gene>
<dbReference type="InterPro" id="IPR013785">
    <property type="entry name" value="Aldolase_TIM"/>
</dbReference>
<dbReference type="InterPro" id="IPR001754">
    <property type="entry name" value="OMPdeCOase_dom"/>
</dbReference>
<keyword evidence="10" id="KW-1185">Reference proteome</keyword>
<protein>
    <recommendedName>
        <fullName evidence="7">Orotidine 5'-phosphate decarboxylase</fullName>
        <ecNumber evidence="7">4.1.1.23</ecNumber>
    </recommendedName>
    <alternativeName>
        <fullName evidence="7">OMP decarboxylase</fullName>
        <shortName evidence="7">OMPDCase</shortName>
        <shortName evidence="7">OMPdecase</shortName>
    </alternativeName>
</protein>